<evidence type="ECO:0008006" key="3">
    <source>
        <dbReference type="Google" id="ProtNLM"/>
    </source>
</evidence>
<comment type="caution">
    <text evidence="1">The sequence shown here is derived from an EMBL/GenBank/DDBJ whole genome shotgun (WGS) entry which is preliminary data.</text>
</comment>
<keyword evidence="2" id="KW-1185">Reference proteome</keyword>
<sequence length="74" mass="8282">MLQKIADALEVDLINLIEDKLSIDIDSSDKSLTEKIKLISELDEEQQKSIFTFIDTAVANKRLKNTLTSALNGM</sequence>
<organism evidence="1 2">
    <name type="scientific">Apibacter adventoris</name>
    <dbReference type="NCBI Taxonomy" id="1679466"/>
    <lineage>
        <taxon>Bacteria</taxon>
        <taxon>Pseudomonadati</taxon>
        <taxon>Bacteroidota</taxon>
        <taxon>Flavobacteriia</taxon>
        <taxon>Flavobacteriales</taxon>
        <taxon>Weeksellaceae</taxon>
        <taxon>Apibacter</taxon>
    </lineage>
</organism>
<reference evidence="1 2" key="1">
    <citation type="submission" date="2018-02" db="EMBL/GenBank/DDBJ databases">
        <title>Genome sequences of Apibacter spp., gut symbionts of Asian honey bees.</title>
        <authorList>
            <person name="Kwong W.K."/>
            <person name="Steele M.I."/>
            <person name="Moran N.A."/>
        </authorList>
    </citation>
    <scope>NUCLEOTIDE SEQUENCE [LARGE SCALE GENOMIC DNA]</scope>
    <source>
        <strain evidence="2">wkB301</strain>
    </source>
</reference>
<evidence type="ECO:0000313" key="1">
    <source>
        <dbReference type="EMBL" id="PQL93792.1"/>
    </source>
</evidence>
<gene>
    <name evidence="1" type="ORF">C4S77_04370</name>
</gene>
<accession>A0A2S8AET8</accession>
<protein>
    <recommendedName>
        <fullName evidence="3">HTH cro/C1-type domain-containing protein</fullName>
    </recommendedName>
</protein>
<proteinExistence type="predicted"/>
<dbReference type="Proteomes" id="UP000238042">
    <property type="component" value="Unassembled WGS sequence"/>
</dbReference>
<evidence type="ECO:0000313" key="2">
    <source>
        <dbReference type="Proteomes" id="UP000238042"/>
    </source>
</evidence>
<dbReference type="AlphaFoldDB" id="A0A2S8AET8"/>
<dbReference type="EMBL" id="PSZM01000028">
    <property type="protein sequence ID" value="PQL93792.1"/>
    <property type="molecule type" value="Genomic_DNA"/>
</dbReference>
<name>A0A2S8AET8_9FLAO</name>